<reference evidence="3 4" key="1">
    <citation type="journal article" date="2013" name="Sci. Rep.">
        <title>Extraordinary expansion of a Sorangium cellulosum genome from an alkaline milieu.</title>
        <authorList>
            <person name="Han K."/>
            <person name="Li Z.F."/>
            <person name="Peng R."/>
            <person name="Zhu L.P."/>
            <person name="Zhou T."/>
            <person name="Wang L.G."/>
            <person name="Li S.G."/>
            <person name="Zhang X.B."/>
            <person name="Hu W."/>
            <person name="Wu Z.H."/>
            <person name="Qin N."/>
            <person name="Li Y.Z."/>
        </authorList>
    </citation>
    <scope>NUCLEOTIDE SEQUENCE [LARGE SCALE GENOMIC DNA]</scope>
    <source>
        <strain evidence="3 4">So0157-2</strain>
    </source>
</reference>
<dbReference type="CDD" id="cd12252">
    <property type="entry name" value="RRM_DbpA"/>
    <property type="match status" value="1"/>
</dbReference>
<dbReference type="OrthoDB" id="9976673at2"/>
<dbReference type="InterPro" id="IPR005580">
    <property type="entry name" value="DbpA/CsdA_RNA-bd_dom"/>
</dbReference>
<protein>
    <recommendedName>
        <fullName evidence="2">DEAD box helicase DbpA/CsdA RNA-binding domain-containing protein</fullName>
    </recommendedName>
</protein>
<feature type="domain" description="DEAD box helicase DbpA/CsdA RNA-binding" evidence="2">
    <location>
        <begin position="101"/>
        <end position="169"/>
    </location>
</feature>
<dbReference type="STRING" id="1254432.SCE1572_32570"/>
<evidence type="ECO:0000313" key="4">
    <source>
        <dbReference type="Proteomes" id="UP000014803"/>
    </source>
</evidence>
<dbReference type="Proteomes" id="UP000014803">
    <property type="component" value="Chromosome"/>
</dbReference>
<feature type="compositionally biased region" description="Low complexity" evidence="1">
    <location>
        <begin position="39"/>
        <end position="53"/>
    </location>
</feature>
<evidence type="ECO:0000259" key="2">
    <source>
        <dbReference type="Pfam" id="PF03880"/>
    </source>
</evidence>
<proteinExistence type="predicted"/>
<dbReference type="eggNOG" id="COG0513">
    <property type="taxonomic scope" value="Bacteria"/>
</dbReference>
<dbReference type="EMBL" id="CP003969">
    <property type="protein sequence ID" value="AGP38805.1"/>
    <property type="molecule type" value="Genomic_DNA"/>
</dbReference>
<dbReference type="RefSeq" id="WP_020738418.1">
    <property type="nucleotide sequence ID" value="NC_021658.1"/>
</dbReference>
<dbReference type="KEGG" id="scu:SCE1572_32570"/>
<feature type="compositionally biased region" description="Pro residues" evidence="1">
    <location>
        <begin position="21"/>
        <end position="34"/>
    </location>
</feature>
<feature type="region of interest" description="Disordered" evidence="1">
    <location>
        <begin position="13"/>
        <end position="100"/>
    </location>
</feature>
<evidence type="ECO:0000313" key="3">
    <source>
        <dbReference type="EMBL" id="AGP38805.1"/>
    </source>
</evidence>
<dbReference type="InterPro" id="IPR012677">
    <property type="entry name" value="Nucleotide-bd_a/b_plait_sf"/>
</dbReference>
<dbReference type="Gene3D" id="3.30.70.330">
    <property type="match status" value="1"/>
</dbReference>
<dbReference type="HOGENOM" id="CLU_1509635_0_0_7"/>
<evidence type="ECO:0000256" key="1">
    <source>
        <dbReference type="SAM" id="MobiDB-lite"/>
    </source>
</evidence>
<gene>
    <name evidence="3" type="ORF">SCE1572_32570</name>
</gene>
<dbReference type="PATRIC" id="fig|1254432.3.peg.7380"/>
<name>S4Y3K8_SORCE</name>
<dbReference type="AlphaFoldDB" id="S4Y3K8"/>
<dbReference type="Pfam" id="PF03880">
    <property type="entry name" value="DbpA"/>
    <property type="match status" value="1"/>
</dbReference>
<organism evidence="3 4">
    <name type="scientific">Sorangium cellulosum So0157-2</name>
    <dbReference type="NCBI Taxonomy" id="1254432"/>
    <lineage>
        <taxon>Bacteria</taxon>
        <taxon>Pseudomonadati</taxon>
        <taxon>Myxococcota</taxon>
        <taxon>Polyangia</taxon>
        <taxon>Polyangiales</taxon>
        <taxon>Polyangiaceae</taxon>
        <taxon>Sorangium</taxon>
    </lineage>
</organism>
<sequence>MDATELVAALLARAKHTGPCAPQPVTPVAPPRSEPSPRGRPAAPPWSGAPSRGRSAEAPWSGGPPRGRSAEAPWSGAPQRGRPAPRRGDDEQPPRLPFVPFQVNWGERHGADPRRLLALVCRRGGVSSRQIGAIRIGSTASVVEVASPAAPDFARAVNQPDARDARIRIVRASSMRVD</sequence>
<accession>S4Y3K8</accession>